<protein>
    <submittedName>
        <fullName evidence="1">Uncharacterized protein</fullName>
    </submittedName>
</protein>
<reference evidence="2" key="1">
    <citation type="journal article" date="2007" name="Plant Cell">
        <title>Dothideomycete-plant interactions illuminated by genome sequencing and EST analysis of the wheat pathogen Stagonospora nodorum.</title>
        <authorList>
            <person name="Hane J.K."/>
            <person name="Lowe R.G."/>
            <person name="Solomon P.S."/>
            <person name="Tan K.C."/>
            <person name="Schoch C.L."/>
            <person name="Spatafora J.W."/>
            <person name="Crous P.W."/>
            <person name="Kodira C."/>
            <person name="Birren B.W."/>
            <person name="Galagan J.E."/>
            <person name="Torriani S.F."/>
            <person name="McDonald B.A."/>
            <person name="Oliver R.P."/>
        </authorList>
    </citation>
    <scope>NUCLEOTIDE SEQUENCE [LARGE SCALE GENOMIC DNA]</scope>
    <source>
        <strain evidence="2">SN15 / ATCC MYA-4574 / FGSC 10173</strain>
    </source>
</reference>
<dbReference type="InParanoid" id="Q0US38"/>
<dbReference type="HOGENOM" id="CLU_2224164_0_0_1"/>
<dbReference type="EMBL" id="CH445331">
    <property type="protein sequence ID" value="EAT87817.1"/>
    <property type="molecule type" value="Genomic_DNA"/>
</dbReference>
<organism evidence="1 2">
    <name type="scientific">Phaeosphaeria nodorum (strain SN15 / ATCC MYA-4574 / FGSC 10173)</name>
    <name type="common">Glume blotch fungus</name>
    <name type="synonym">Parastagonospora nodorum</name>
    <dbReference type="NCBI Taxonomy" id="321614"/>
    <lineage>
        <taxon>Eukaryota</taxon>
        <taxon>Fungi</taxon>
        <taxon>Dikarya</taxon>
        <taxon>Ascomycota</taxon>
        <taxon>Pezizomycotina</taxon>
        <taxon>Dothideomycetes</taxon>
        <taxon>Pleosporomycetidae</taxon>
        <taxon>Pleosporales</taxon>
        <taxon>Pleosporineae</taxon>
        <taxon>Phaeosphaeriaceae</taxon>
        <taxon>Parastagonospora</taxon>
    </lineage>
</organism>
<evidence type="ECO:0000313" key="1">
    <source>
        <dbReference type="EMBL" id="EAT87817.1"/>
    </source>
</evidence>
<dbReference type="RefSeq" id="XP_001795832.1">
    <property type="nucleotide sequence ID" value="XM_001795780.1"/>
</dbReference>
<dbReference type="KEGG" id="pno:SNOG_05426"/>
<dbReference type="GeneID" id="5972707"/>
<name>Q0US38_PHANO</name>
<dbReference type="AlphaFoldDB" id="Q0US38"/>
<evidence type="ECO:0000313" key="2">
    <source>
        <dbReference type="Proteomes" id="UP000001055"/>
    </source>
</evidence>
<accession>Q0US38</accession>
<proteinExistence type="predicted"/>
<dbReference type="Proteomes" id="UP000001055">
    <property type="component" value="Unassembled WGS sequence"/>
</dbReference>
<sequence length="106" mass="12148">MAPLVRFCNGIFTVPAIRRARKRPNKRGRTSIRFPTRFISKIYGTPAVLYIWLFEAPRLPHTQPHPPNPHHVTEMVAIAVGDCQLNTSRRILAEIQLRINGFNTYG</sequence>
<gene>
    <name evidence="1" type="ORF">SNOG_05426</name>
</gene>